<gene>
    <name evidence="2" type="ORF">CYMTET_23808</name>
</gene>
<dbReference type="InterPro" id="IPR017896">
    <property type="entry name" value="4Fe4S_Fe-S-bd"/>
</dbReference>
<evidence type="ECO:0000313" key="2">
    <source>
        <dbReference type="EMBL" id="KAK3267650.1"/>
    </source>
</evidence>
<evidence type="ECO:0000259" key="1">
    <source>
        <dbReference type="PROSITE" id="PS51379"/>
    </source>
</evidence>
<feature type="domain" description="4Fe-4S ferredoxin-type" evidence="1">
    <location>
        <begin position="35"/>
        <end position="66"/>
    </location>
</feature>
<keyword evidence="3" id="KW-1185">Reference proteome</keyword>
<proteinExistence type="predicted"/>
<dbReference type="EMBL" id="LGRX02012280">
    <property type="protein sequence ID" value="KAK3267650.1"/>
    <property type="molecule type" value="Genomic_DNA"/>
</dbReference>
<dbReference type="PANTHER" id="PTHR44579:SF4">
    <property type="entry name" value="J DOMAIN-CONTAINING PROTEIN"/>
    <property type="match status" value="1"/>
</dbReference>
<organism evidence="2 3">
    <name type="scientific">Cymbomonas tetramitiformis</name>
    <dbReference type="NCBI Taxonomy" id="36881"/>
    <lineage>
        <taxon>Eukaryota</taxon>
        <taxon>Viridiplantae</taxon>
        <taxon>Chlorophyta</taxon>
        <taxon>Pyramimonadophyceae</taxon>
        <taxon>Pyramimonadales</taxon>
        <taxon>Pyramimonadaceae</taxon>
        <taxon>Cymbomonas</taxon>
    </lineage>
</organism>
<dbReference type="AlphaFoldDB" id="A0AAE0L0W9"/>
<reference evidence="2 3" key="1">
    <citation type="journal article" date="2015" name="Genome Biol. Evol.">
        <title>Comparative Genomics of a Bacterivorous Green Alga Reveals Evolutionary Causalities and Consequences of Phago-Mixotrophic Mode of Nutrition.</title>
        <authorList>
            <person name="Burns J.A."/>
            <person name="Paasch A."/>
            <person name="Narechania A."/>
            <person name="Kim E."/>
        </authorList>
    </citation>
    <scope>NUCLEOTIDE SEQUENCE [LARGE SCALE GENOMIC DNA]</scope>
    <source>
        <strain evidence="2 3">PLY_AMNH</strain>
    </source>
</reference>
<name>A0AAE0L0W9_9CHLO</name>
<dbReference type="PANTHER" id="PTHR44579">
    <property type="entry name" value="OS01G0730500 PROTEIN"/>
    <property type="match status" value="1"/>
</dbReference>
<evidence type="ECO:0000313" key="3">
    <source>
        <dbReference type="Proteomes" id="UP001190700"/>
    </source>
</evidence>
<dbReference type="Proteomes" id="UP001190700">
    <property type="component" value="Unassembled WGS sequence"/>
</dbReference>
<protein>
    <recommendedName>
        <fullName evidence="1">4Fe-4S ferredoxin-type domain-containing protein</fullName>
    </recommendedName>
</protein>
<sequence length="162" mass="18819">MSQLITAYEQILQTAISEDALGPYDPFEEPEGPADRIFVNELRCLGVNCSYSCVKAMPDAFRFDEETQRARCTSRRFNDDEDLEYTLWQTVGQCPERCIHYVTKAQLDILQLELQKAIDGMSPIDQVEYSLYELLAKAAYENGRERVPKRQPRKSSKWVDFY</sequence>
<dbReference type="Gene3D" id="3.30.70.20">
    <property type="match status" value="1"/>
</dbReference>
<dbReference type="PROSITE" id="PS51379">
    <property type="entry name" value="4FE4S_FER_2"/>
    <property type="match status" value="1"/>
</dbReference>
<accession>A0AAE0L0W9</accession>
<comment type="caution">
    <text evidence="2">The sequence shown here is derived from an EMBL/GenBank/DDBJ whole genome shotgun (WGS) entry which is preliminary data.</text>
</comment>